<dbReference type="Gene3D" id="1.10.287.950">
    <property type="entry name" value="Methyl-accepting chemotaxis protein"/>
    <property type="match status" value="1"/>
</dbReference>
<dbReference type="PATRIC" id="fig|1195236.3.peg.273"/>
<dbReference type="eggNOG" id="COG0840">
    <property type="taxonomic scope" value="Bacteria"/>
</dbReference>
<accession>S0FZK4</accession>
<dbReference type="GO" id="GO:0004888">
    <property type="term" value="F:transmembrane signaling receptor activity"/>
    <property type="evidence" value="ECO:0007669"/>
    <property type="project" value="InterPro"/>
</dbReference>
<sequence>MVLNGTVVLLFFLSKWGRDLINESYQRELHAKELLEKLKVTLVKVDDSTNVLEEKIESFNTNIDTISEGSRNVTESMQEMAGAIQLEASSAHRINESMEQSLGVVRETQEVSVSISENTRQMSHKVEDGHNKIEHVNTQMNIIENAISTAAVTVSELQSNMEKVNGLLEGITQIADQTNLLALNAAIESARAGEQGKGFEVVADEVRKLAEQSALIVKDITKVTAKISGRSQEAYEKVSQGENATKEGKELVADISVYFSEIREVFKNTGIKFELEAQKILSISEKFAEIRQQIENIAAISEENAAATQEVLATVENENNEIMQVGNAVRDIYKLSSDLRELVKDEQSMASDN</sequence>
<name>S0FZK4_RUMCE</name>
<evidence type="ECO:0000256" key="3">
    <source>
        <dbReference type="PROSITE-ProRule" id="PRU00284"/>
    </source>
</evidence>
<dbReference type="RefSeq" id="WP_004623129.1">
    <property type="nucleotide sequence ID" value="NZ_AORV01000009.1"/>
</dbReference>
<dbReference type="GO" id="GO:0006935">
    <property type="term" value="P:chemotaxis"/>
    <property type="evidence" value="ECO:0007669"/>
    <property type="project" value="InterPro"/>
</dbReference>
<protein>
    <submittedName>
        <fullName evidence="5">Methyl-accepting chemotaxis protein</fullName>
    </submittedName>
</protein>
<comment type="caution">
    <text evidence="5">The sequence shown here is derived from an EMBL/GenBank/DDBJ whole genome shotgun (WGS) entry which is preliminary data.</text>
</comment>
<dbReference type="InterPro" id="IPR004090">
    <property type="entry name" value="Chemotax_Me-accpt_rcpt"/>
</dbReference>
<comment type="similarity">
    <text evidence="2">Belongs to the methyl-accepting chemotaxis (MCP) protein family.</text>
</comment>
<organism evidence="5 6">
    <name type="scientific">Ruminiclostridium cellobioparum subsp. termitidis CT1112</name>
    <dbReference type="NCBI Taxonomy" id="1195236"/>
    <lineage>
        <taxon>Bacteria</taxon>
        <taxon>Bacillati</taxon>
        <taxon>Bacillota</taxon>
        <taxon>Clostridia</taxon>
        <taxon>Eubacteriales</taxon>
        <taxon>Oscillospiraceae</taxon>
        <taxon>Ruminiclostridium</taxon>
    </lineage>
</organism>
<dbReference type="EMBL" id="AORV01000009">
    <property type="protein sequence ID" value="EMS73968.1"/>
    <property type="molecule type" value="Genomic_DNA"/>
</dbReference>
<evidence type="ECO:0000256" key="2">
    <source>
        <dbReference type="ARBA" id="ARBA00029447"/>
    </source>
</evidence>
<dbReference type="GO" id="GO:0016020">
    <property type="term" value="C:membrane"/>
    <property type="evidence" value="ECO:0007669"/>
    <property type="project" value="InterPro"/>
</dbReference>
<dbReference type="Pfam" id="PF00015">
    <property type="entry name" value="MCPsignal"/>
    <property type="match status" value="1"/>
</dbReference>
<dbReference type="GO" id="GO:0007165">
    <property type="term" value="P:signal transduction"/>
    <property type="evidence" value="ECO:0007669"/>
    <property type="project" value="UniProtKB-KW"/>
</dbReference>
<dbReference type="InterPro" id="IPR004089">
    <property type="entry name" value="MCPsignal_dom"/>
</dbReference>
<evidence type="ECO:0000313" key="5">
    <source>
        <dbReference type="EMBL" id="EMS73968.1"/>
    </source>
</evidence>
<dbReference type="SMART" id="SM00283">
    <property type="entry name" value="MA"/>
    <property type="match status" value="1"/>
</dbReference>
<feature type="domain" description="Methyl-accepting transducer" evidence="4">
    <location>
        <begin position="62"/>
        <end position="319"/>
    </location>
</feature>
<reference evidence="5 6" key="1">
    <citation type="journal article" date="2013" name="Genome Announc.">
        <title>Draft Genome Sequence of the Cellulolytic, Mesophilic, Anaerobic Bacterium Clostridium termitidis Strain CT1112 (DSM 5398).</title>
        <authorList>
            <person name="Lal S."/>
            <person name="Ramachandran U."/>
            <person name="Zhang X."/>
            <person name="Munir R."/>
            <person name="Sparling R."/>
            <person name="Levin D.B."/>
        </authorList>
    </citation>
    <scope>NUCLEOTIDE SEQUENCE [LARGE SCALE GENOMIC DNA]</scope>
    <source>
        <strain evidence="5 6">CT1112</strain>
    </source>
</reference>
<dbReference type="PROSITE" id="PS50111">
    <property type="entry name" value="CHEMOTAXIS_TRANSDUC_2"/>
    <property type="match status" value="1"/>
</dbReference>
<evidence type="ECO:0000259" key="4">
    <source>
        <dbReference type="PROSITE" id="PS50111"/>
    </source>
</evidence>
<dbReference type="AlphaFoldDB" id="S0FZK4"/>
<dbReference type="Proteomes" id="UP000014155">
    <property type="component" value="Unassembled WGS sequence"/>
</dbReference>
<keyword evidence="6" id="KW-1185">Reference proteome</keyword>
<gene>
    <name evidence="5" type="ORF">CTER_5473</name>
</gene>
<evidence type="ECO:0000256" key="1">
    <source>
        <dbReference type="ARBA" id="ARBA00023224"/>
    </source>
</evidence>
<proteinExistence type="inferred from homology"/>
<keyword evidence="1 3" id="KW-0807">Transducer</keyword>
<evidence type="ECO:0000313" key="6">
    <source>
        <dbReference type="Proteomes" id="UP000014155"/>
    </source>
</evidence>
<dbReference type="PANTHER" id="PTHR32089">
    <property type="entry name" value="METHYL-ACCEPTING CHEMOTAXIS PROTEIN MCPB"/>
    <property type="match status" value="1"/>
</dbReference>
<dbReference type="SUPFAM" id="SSF58104">
    <property type="entry name" value="Methyl-accepting chemotaxis protein (MCP) signaling domain"/>
    <property type="match status" value="1"/>
</dbReference>
<dbReference type="PRINTS" id="PR00260">
    <property type="entry name" value="CHEMTRNSDUCR"/>
</dbReference>
<dbReference type="PANTHER" id="PTHR32089:SF112">
    <property type="entry name" value="LYSOZYME-LIKE PROTEIN-RELATED"/>
    <property type="match status" value="1"/>
</dbReference>
<dbReference type="STRING" id="1195236.CTER_5473"/>